<organism evidence="2 3">
    <name type="scientific">Sulfurihydrogenibium yellowstonense SS-5</name>
    <dbReference type="NCBI Taxonomy" id="432331"/>
    <lineage>
        <taxon>Bacteria</taxon>
        <taxon>Pseudomonadati</taxon>
        <taxon>Aquificota</taxon>
        <taxon>Aquificia</taxon>
        <taxon>Aquificales</taxon>
        <taxon>Hydrogenothermaceae</taxon>
        <taxon>Sulfurihydrogenibium</taxon>
    </lineage>
</organism>
<keyword evidence="1" id="KW-1133">Transmembrane helix</keyword>
<evidence type="ECO:0000313" key="3">
    <source>
        <dbReference type="Proteomes" id="UP000005540"/>
    </source>
</evidence>
<dbReference type="InterPro" id="IPR010397">
    <property type="entry name" value="DUF996"/>
</dbReference>
<evidence type="ECO:0000313" key="2">
    <source>
        <dbReference type="EMBL" id="EEP59816.1"/>
    </source>
</evidence>
<evidence type="ECO:0000256" key="1">
    <source>
        <dbReference type="SAM" id="Phobius"/>
    </source>
</evidence>
<dbReference type="AlphaFoldDB" id="C4FM86"/>
<feature type="transmembrane region" description="Helical" evidence="1">
    <location>
        <begin position="43"/>
        <end position="71"/>
    </location>
</feature>
<gene>
    <name evidence="2" type="ORF">SULYE_1690</name>
</gene>
<name>C4FM86_9AQUI</name>
<keyword evidence="1" id="KW-0472">Membrane</keyword>
<dbReference type="Pfam" id="PF06195">
    <property type="entry name" value="DUF996"/>
    <property type="match status" value="1"/>
</dbReference>
<evidence type="ECO:0008006" key="4">
    <source>
        <dbReference type="Google" id="ProtNLM"/>
    </source>
</evidence>
<protein>
    <recommendedName>
        <fullName evidence="4">DUF996 domain-containing protein</fullName>
    </recommendedName>
</protein>
<keyword evidence="3" id="KW-1185">Reference proteome</keyword>
<reference evidence="2 3" key="1">
    <citation type="submission" date="2009-04" db="EMBL/GenBank/DDBJ databases">
        <authorList>
            <person name="Reysenbach A.-L."/>
            <person name="Heidelberg J.F."/>
            <person name="Nelson W.C."/>
        </authorList>
    </citation>
    <scope>NUCLEOTIDE SEQUENCE [LARGE SCALE GENOMIC DNA]</scope>
    <source>
        <strain evidence="2 3">SS-5</strain>
    </source>
</reference>
<keyword evidence="1" id="KW-0812">Transmembrane</keyword>
<dbReference type="Proteomes" id="UP000005540">
    <property type="component" value="Unassembled WGS sequence"/>
</dbReference>
<proteinExistence type="predicted"/>
<dbReference type="EMBL" id="ABZS01000219">
    <property type="protein sequence ID" value="EEP59816.1"/>
    <property type="molecule type" value="Genomic_DNA"/>
</dbReference>
<sequence length="88" mass="9681">MAVVGFLLAYGLAIFAVINLKTALTELSITLNRNLFDMSGKFIFWGTLLSIILIGLLGILIGYILLTIAFFTAPMEIQLNNVEEVNVM</sequence>
<accession>C4FM86</accession>
<comment type="caution">
    <text evidence="2">The sequence shown here is derived from an EMBL/GenBank/DDBJ whole genome shotgun (WGS) entry which is preliminary data.</text>
</comment>